<keyword evidence="3" id="KW-1185">Reference proteome</keyword>
<dbReference type="EMBL" id="JANPWB010000003">
    <property type="protein sequence ID" value="KAJ1203322.1"/>
    <property type="molecule type" value="Genomic_DNA"/>
</dbReference>
<evidence type="ECO:0000256" key="1">
    <source>
        <dbReference type="SAM" id="MobiDB-lite"/>
    </source>
</evidence>
<dbReference type="AlphaFoldDB" id="A0AAV7VRN9"/>
<evidence type="ECO:0000313" key="2">
    <source>
        <dbReference type="EMBL" id="KAJ1203322.1"/>
    </source>
</evidence>
<dbReference type="Proteomes" id="UP001066276">
    <property type="component" value="Chromosome 2_1"/>
</dbReference>
<proteinExistence type="predicted"/>
<evidence type="ECO:0000313" key="3">
    <source>
        <dbReference type="Proteomes" id="UP001066276"/>
    </source>
</evidence>
<comment type="caution">
    <text evidence="2">The sequence shown here is derived from an EMBL/GenBank/DDBJ whole genome shotgun (WGS) entry which is preliminary data.</text>
</comment>
<feature type="region of interest" description="Disordered" evidence="1">
    <location>
        <begin position="71"/>
        <end position="123"/>
    </location>
</feature>
<organism evidence="2 3">
    <name type="scientific">Pleurodeles waltl</name>
    <name type="common">Iberian ribbed newt</name>
    <dbReference type="NCBI Taxonomy" id="8319"/>
    <lineage>
        <taxon>Eukaryota</taxon>
        <taxon>Metazoa</taxon>
        <taxon>Chordata</taxon>
        <taxon>Craniata</taxon>
        <taxon>Vertebrata</taxon>
        <taxon>Euteleostomi</taxon>
        <taxon>Amphibia</taxon>
        <taxon>Batrachia</taxon>
        <taxon>Caudata</taxon>
        <taxon>Salamandroidea</taxon>
        <taxon>Salamandridae</taxon>
        <taxon>Pleurodelinae</taxon>
        <taxon>Pleurodeles</taxon>
    </lineage>
</organism>
<reference evidence="2" key="1">
    <citation type="journal article" date="2022" name="bioRxiv">
        <title>Sequencing and chromosome-scale assembly of the giantPleurodeles waltlgenome.</title>
        <authorList>
            <person name="Brown T."/>
            <person name="Elewa A."/>
            <person name="Iarovenko S."/>
            <person name="Subramanian E."/>
            <person name="Araus A.J."/>
            <person name="Petzold A."/>
            <person name="Susuki M."/>
            <person name="Suzuki K.-i.T."/>
            <person name="Hayashi T."/>
            <person name="Toyoda A."/>
            <person name="Oliveira C."/>
            <person name="Osipova E."/>
            <person name="Leigh N.D."/>
            <person name="Simon A."/>
            <person name="Yun M.H."/>
        </authorList>
    </citation>
    <scope>NUCLEOTIDE SEQUENCE</scope>
    <source>
        <strain evidence="2">20211129_DDA</strain>
        <tissue evidence="2">Liver</tissue>
    </source>
</reference>
<gene>
    <name evidence="2" type="ORF">NDU88_007109</name>
</gene>
<accession>A0AAV7VRN9</accession>
<sequence length="155" mass="17272">MCREPSGLSDNLFHVTRVREERGTELINKEGAALTQFFPSITVNCTRVPFGAAHRPHVYTGDEWAHEPCAVQEQKTRRARSPPESAHDKRRPCPPRLTRKKRNTRDLPERVRRTTGGGCCAPAGSQTIYTRRALIGTAGVADADQGTTRRPDLGR</sequence>
<protein>
    <submittedName>
        <fullName evidence="2">Uncharacterized protein</fullName>
    </submittedName>
</protein>
<name>A0AAV7VRN9_PLEWA</name>
<feature type="compositionally biased region" description="Basic residues" evidence="1">
    <location>
        <begin position="88"/>
        <end position="103"/>
    </location>
</feature>